<dbReference type="Gene3D" id="3.40.30.10">
    <property type="entry name" value="Glutaredoxin"/>
    <property type="match status" value="1"/>
</dbReference>
<keyword evidence="5" id="KW-0472">Membrane</keyword>
<evidence type="ECO:0000256" key="4">
    <source>
        <dbReference type="ARBA" id="ARBA00023284"/>
    </source>
</evidence>
<evidence type="ECO:0000256" key="3">
    <source>
        <dbReference type="ARBA" id="ARBA00023157"/>
    </source>
</evidence>
<dbReference type="AlphaFoldDB" id="A0A2R3QF56"/>
<dbReference type="RefSeq" id="WP_106684867.1">
    <property type="nucleotide sequence ID" value="NZ_CP027667.1"/>
</dbReference>
<dbReference type="PANTHER" id="PTHR42852">
    <property type="entry name" value="THIOL:DISULFIDE INTERCHANGE PROTEIN DSBE"/>
    <property type="match status" value="1"/>
</dbReference>
<dbReference type="InterPro" id="IPR013766">
    <property type="entry name" value="Thioredoxin_domain"/>
</dbReference>
<dbReference type="CDD" id="cd02966">
    <property type="entry name" value="TlpA_like_family"/>
    <property type="match status" value="1"/>
</dbReference>
<evidence type="ECO:0000256" key="2">
    <source>
        <dbReference type="ARBA" id="ARBA00022748"/>
    </source>
</evidence>
<dbReference type="InterPro" id="IPR013740">
    <property type="entry name" value="Redoxin"/>
</dbReference>
<comment type="subcellular location">
    <subcellularLocation>
        <location evidence="1">Cell envelope</location>
    </subcellularLocation>
</comment>
<dbReference type="Pfam" id="PF08534">
    <property type="entry name" value="Redoxin"/>
    <property type="match status" value="1"/>
</dbReference>
<dbReference type="GO" id="GO:0042158">
    <property type="term" value="P:lipoprotein biosynthetic process"/>
    <property type="evidence" value="ECO:0007669"/>
    <property type="project" value="InterPro"/>
</dbReference>
<dbReference type="InterPro" id="IPR036249">
    <property type="entry name" value="Thioredoxin-like_sf"/>
</dbReference>
<keyword evidence="5" id="KW-0812">Transmembrane</keyword>
<name>A0A2R3QF56_9BURK</name>
<dbReference type="GO" id="GO:0008961">
    <property type="term" value="F:phosphatidylglycerol-prolipoprotein diacylglyceryl transferase activity"/>
    <property type="evidence" value="ECO:0007669"/>
    <property type="project" value="InterPro"/>
</dbReference>
<feature type="transmembrane region" description="Helical" evidence="5">
    <location>
        <begin position="87"/>
        <end position="103"/>
    </location>
</feature>
<dbReference type="OrthoDB" id="9811352at2"/>
<gene>
    <name evidence="7" type="ORF">C6568_15095</name>
</gene>
<evidence type="ECO:0000313" key="7">
    <source>
        <dbReference type="EMBL" id="AVO50416.1"/>
    </source>
</evidence>
<dbReference type="InterPro" id="IPR050553">
    <property type="entry name" value="Thioredoxin_ResA/DsbE_sf"/>
</dbReference>
<keyword evidence="5" id="KW-1133">Transmembrane helix</keyword>
<dbReference type="InterPro" id="IPR001640">
    <property type="entry name" value="Lgt"/>
</dbReference>
<keyword evidence="4" id="KW-0676">Redox-active center</keyword>
<dbReference type="GO" id="GO:0015036">
    <property type="term" value="F:disulfide oxidoreductase activity"/>
    <property type="evidence" value="ECO:0007669"/>
    <property type="project" value="UniProtKB-ARBA"/>
</dbReference>
<dbReference type="PANTHER" id="PTHR42852:SF6">
    <property type="entry name" value="THIOL:DISULFIDE INTERCHANGE PROTEIN DSBE"/>
    <property type="match status" value="1"/>
</dbReference>
<dbReference type="KEGG" id="mela:C6568_15095"/>
<dbReference type="PROSITE" id="PS00194">
    <property type="entry name" value="THIOREDOXIN_1"/>
    <property type="match status" value="1"/>
</dbReference>
<dbReference type="GO" id="GO:0017004">
    <property type="term" value="P:cytochrome complex assembly"/>
    <property type="evidence" value="ECO:0007669"/>
    <property type="project" value="UniProtKB-KW"/>
</dbReference>
<dbReference type="GO" id="GO:0030313">
    <property type="term" value="C:cell envelope"/>
    <property type="evidence" value="ECO:0007669"/>
    <property type="project" value="UniProtKB-SubCell"/>
</dbReference>
<feature type="transmembrane region" description="Helical" evidence="5">
    <location>
        <begin position="6"/>
        <end position="27"/>
    </location>
</feature>
<evidence type="ECO:0000256" key="5">
    <source>
        <dbReference type="SAM" id="Phobius"/>
    </source>
</evidence>
<feature type="domain" description="Thioredoxin" evidence="6">
    <location>
        <begin position="130"/>
        <end position="272"/>
    </location>
</feature>
<dbReference type="GO" id="GO:0005886">
    <property type="term" value="C:plasma membrane"/>
    <property type="evidence" value="ECO:0007669"/>
    <property type="project" value="InterPro"/>
</dbReference>
<keyword evidence="3" id="KW-1015">Disulfide bond</keyword>
<protein>
    <submittedName>
        <fullName evidence="7">Redoxin</fullName>
    </submittedName>
</protein>
<dbReference type="PROSITE" id="PS51352">
    <property type="entry name" value="THIOREDOXIN_2"/>
    <property type="match status" value="1"/>
</dbReference>
<feature type="transmembrane region" description="Helical" evidence="5">
    <location>
        <begin position="48"/>
        <end position="67"/>
    </location>
</feature>
<feature type="transmembrane region" description="Helical" evidence="5">
    <location>
        <begin position="112"/>
        <end position="133"/>
    </location>
</feature>
<proteinExistence type="predicted"/>
<sequence>MLPAQTLNLGPLVLPWAMVFAAAAWLASTTVHERAARRAGLPAGPHGWALALATLLAARLAFVLQYWREYADAPWSVLDIRDGGWAPWWGLLAAAVYVLALWLRRSRWRRPVALGAGAGAGLWLVGTLALQLAQPAVPAQLPAWQGVALDARTVHLPALQGRPVVVNLWASWCPPCRREMPVLLRARAAHPEVRFLWINQGEAPETVVRFASAQQLPPADVVLDQSSQLGSLLGQRALPTTLFFDASGRLAAVRSGELSAATLAQHLAQATAPQALSK</sequence>
<dbReference type="Proteomes" id="UP000237925">
    <property type="component" value="Chromosome"/>
</dbReference>
<evidence type="ECO:0000313" key="8">
    <source>
        <dbReference type="Proteomes" id="UP000237925"/>
    </source>
</evidence>
<keyword evidence="8" id="KW-1185">Reference proteome</keyword>
<keyword evidence="2" id="KW-0201">Cytochrome c-type biogenesis</keyword>
<dbReference type="SUPFAM" id="SSF52833">
    <property type="entry name" value="Thioredoxin-like"/>
    <property type="match status" value="1"/>
</dbReference>
<accession>A0A2R3QF56</accession>
<dbReference type="InterPro" id="IPR017937">
    <property type="entry name" value="Thioredoxin_CS"/>
</dbReference>
<dbReference type="Pfam" id="PF01790">
    <property type="entry name" value="LGT"/>
    <property type="match status" value="1"/>
</dbReference>
<evidence type="ECO:0000256" key="1">
    <source>
        <dbReference type="ARBA" id="ARBA00004196"/>
    </source>
</evidence>
<organism evidence="7 8">
    <name type="scientific">Melaminivora suipulveris</name>
    <dbReference type="NCBI Taxonomy" id="2109913"/>
    <lineage>
        <taxon>Bacteria</taxon>
        <taxon>Pseudomonadati</taxon>
        <taxon>Pseudomonadota</taxon>
        <taxon>Betaproteobacteria</taxon>
        <taxon>Burkholderiales</taxon>
        <taxon>Comamonadaceae</taxon>
        <taxon>Melaminivora</taxon>
    </lineage>
</organism>
<evidence type="ECO:0000259" key="6">
    <source>
        <dbReference type="PROSITE" id="PS51352"/>
    </source>
</evidence>
<dbReference type="EMBL" id="CP027667">
    <property type="protein sequence ID" value="AVO50416.1"/>
    <property type="molecule type" value="Genomic_DNA"/>
</dbReference>
<reference evidence="7 8" key="1">
    <citation type="submission" date="2018-03" db="EMBL/GenBank/DDBJ databases">
        <title>Genome sequencing of Melaminivora sp.</title>
        <authorList>
            <person name="Kim S.-J."/>
            <person name="Heo J."/>
            <person name="Ahn J.-H."/>
            <person name="Kwon S.-W."/>
        </authorList>
    </citation>
    <scope>NUCLEOTIDE SEQUENCE [LARGE SCALE GENOMIC DNA]</scope>
    <source>
        <strain evidence="7 8">SC2-9</strain>
    </source>
</reference>